<dbReference type="Gene3D" id="3.40.50.300">
    <property type="entry name" value="P-loop containing nucleotide triphosphate hydrolases"/>
    <property type="match status" value="1"/>
</dbReference>
<protein>
    <recommendedName>
        <fullName evidence="2">Nephrocystin 3-like N-terminal domain-containing protein</fullName>
    </recommendedName>
</protein>
<evidence type="ECO:0000259" key="2">
    <source>
        <dbReference type="Pfam" id="PF24883"/>
    </source>
</evidence>
<dbReference type="AlphaFoldDB" id="A0AAN6RS04"/>
<feature type="domain" description="Nephrocystin 3-like N-terminal" evidence="2">
    <location>
        <begin position="9"/>
        <end position="66"/>
    </location>
</feature>
<feature type="non-terminal residue" evidence="3">
    <location>
        <position position="1"/>
    </location>
</feature>
<proteinExistence type="predicted"/>
<dbReference type="Pfam" id="PF24883">
    <property type="entry name" value="NPHP3_N"/>
    <property type="match status" value="1"/>
</dbReference>
<dbReference type="EMBL" id="MU855632">
    <property type="protein sequence ID" value="KAK3900845.1"/>
    <property type="molecule type" value="Genomic_DNA"/>
</dbReference>
<keyword evidence="4" id="KW-1185">Reference proteome</keyword>
<evidence type="ECO:0000313" key="4">
    <source>
        <dbReference type="Proteomes" id="UP001303889"/>
    </source>
</evidence>
<name>A0AAN6RS04_9PEZI</name>
<reference evidence="3" key="2">
    <citation type="submission" date="2023-05" db="EMBL/GenBank/DDBJ databases">
        <authorList>
            <consortium name="Lawrence Berkeley National Laboratory"/>
            <person name="Steindorff A."/>
            <person name="Hensen N."/>
            <person name="Bonometti L."/>
            <person name="Westerberg I."/>
            <person name="Brannstrom I.O."/>
            <person name="Guillou S."/>
            <person name="Cros-Aarteil S."/>
            <person name="Calhoun S."/>
            <person name="Haridas S."/>
            <person name="Kuo A."/>
            <person name="Mondo S."/>
            <person name="Pangilinan J."/>
            <person name="Riley R."/>
            <person name="Labutti K."/>
            <person name="Andreopoulos B."/>
            <person name="Lipzen A."/>
            <person name="Chen C."/>
            <person name="Yanf M."/>
            <person name="Daum C."/>
            <person name="Ng V."/>
            <person name="Clum A."/>
            <person name="Ohm R."/>
            <person name="Martin F."/>
            <person name="Silar P."/>
            <person name="Natvig D."/>
            <person name="Lalanne C."/>
            <person name="Gautier V."/>
            <person name="Ament-Velasquez S.L."/>
            <person name="Kruys A."/>
            <person name="Hutchinson M.I."/>
            <person name="Powell A.J."/>
            <person name="Barry K."/>
            <person name="Miller A.N."/>
            <person name="Grigoriev I.V."/>
            <person name="Debuchy R."/>
            <person name="Gladieux P."/>
            <person name="Thoren M.H."/>
            <person name="Johannesson H."/>
        </authorList>
    </citation>
    <scope>NUCLEOTIDE SEQUENCE</scope>
    <source>
        <strain evidence="3">CBS 103.79</strain>
    </source>
</reference>
<evidence type="ECO:0000313" key="3">
    <source>
        <dbReference type="EMBL" id="KAK3900845.1"/>
    </source>
</evidence>
<reference evidence="3" key="1">
    <citation type="journal article" date="2023" name="Mol. Phylogenet. Evol.">
        <title>Genome-scale phylogeny and comparative genomics of the fungal order Sordariales.</title>
        <authorList>
            <person name="Hensen N."/>
            <person name="Bonometti L."/>
            <person name="Westerberg I."/>
            <person name="Brannstrom I.O."/>
            <person name="Guillou S."/>
            <person name="Cros-Aarteil S."/>
            <person name="Calhoun S."/>
            <person name="Haridas S."/>
            <person name="Kuo A."/>
            <person name="Mondo S."/>
            <person name="Pangilinan J."/>
            <person name="Riley R."/>
            <person name="LaButti K."/>
            <person name="Andreopoulos B."/>
            <person name="Lipzen A."/>
            <person name="Chen C."/>
            <person name="Yan M."/>
            <person name="Daum C."/>
            <person name="Ng V."/>
            <person name="Clum A."/>
            <person name="Steindorff A."/>
            <person name="Ohm R.A."/>
            <person name="Martin F."/>
            <person name="Silar P."/>
            <person name="Natvig D.O."/>
            <person name="Lalanne C."/>
            <person name="Gautier V."/>
            <person name="Ament-Velasquez S.L."/>
            <person name="Kruys A."/>
            <person name="Hutchinson M.I."/>
            <person name="Powell A.J."/>
            <person name="Barry K."/>
            <person name="Miller A.N."/>
            <person name="Grigoriev I.V."/>
            <person name="Debuchy R."/>
            <person name="Gladieux P."/>
            <person name="Hiltunen Thoren M."/>
            <person name="Johannesson H."/>
        </authorList>
    </citation>
    <scope>NUCLEOTIDE SEQUENCE</scope>
    <source>
        <strain evidence="3">CBS 103.79</strain>
    </source>
</reference>
<dbReference type="InterPro" id="IPR056884">
    <property type="entry name" value="NPHP3-like_N"/>
</dbReference>
<dbReference type="Proteomes" id="UP001303889">
    <property type="component" value="Unassembled WGS sequence"/>
</dbReference>
<organism evidence="3 4">
    <name type="scientific">Staphylotrichum tortipilum</name>
    <dbReference type="NCBI Taxonomy" id="2831512"/>
    <lineage>
        <taxon>Eukaryota</taxon>
        <taxon>Fungi</taxon>
        <taxon>Dikarya</taxon>
        <taxon>Ascomycota</taxon>
        <taxon>Pezizomycotina</taxon>
        <taxon>Sordariomycetes</taxon>
        <taxon>Sordariomycetidae</taxon>
        <taxon>Sordariales</taxon>
        <taxon>Chaetomiaceae</taxon>
        <taxon>Staphylotrichum</taxon>
    </lineage>
</organism>
<dbReference type="InterPro" id="IPR027417">
    <property type="entry name" value="P-loop_NTPase"/>
</dbReference>
<sequence length="93" mass="10625">TKGGLLQDSYRWILDNPEFQQWRDNPKSRLLLWIEGDPGKGKTMLLCGIINELERDSTTDVCYRNMAYVGTADSNHYSGCTGALDVTLQRRAW</sequence>
<accession>A0AAN6RS04</accession>
<gene>
    <name evidence="3" type="ORF">C8A05DRAFT_16895</name>
</gene>
<evidence type="ECO:0000256" key="1">
    <source>
        <dbReference type="ARBA" id="ARBA00022737"/>
    </source>
</evidence>
<comment type="caution">
    <text evidence="3">The sequence shown here is derived from an EMBL/GenBank/DDBJ whole genome shotgun (WGS) entry which is preliminary data.</text>
</comment>
<keyword evidence="1" id="KW-0677">Repeat</keyword>